<sequence>MAEIALTIFSPVIEEAVSKTFSFLEKRIALAVGLEKELDRLGDSLILIQSVIQHAEERQESDPAIRRWLQKLKDVAYEAVDALGEFEYKVLKNKVKSGKHWNPESVYFSPLFRNRMADKINNITKQLNDLKDWASMINLVVSLRGQTSPRQHQKTDSFLDHSTVFEREADVSRILSLLRDSRRSQHPISGISIVGMAGIGKTTIAKSVYRKAKEEKLYDLAAWVCVSEGFNDQIILQEMSEHFGCSAPPRISVNALLEDLAKKLENKTFLLILDDVWNEDPDKGEHFSSCLLKILNTTGSSIVITTRSGKVASAMELVPMQRHDMEGLPDDVCWSIIEEKFRRSSTETSMTPDLKAIGQDIAKKCGGLPLVASVIGGTLSHQTSADEWKKIRDDKAWNLKSPDGDKILSILKISFNHLTSPLKKCFSYCSIFAKDFVIAKDDLVQLWMAQGFLYQPNESFVTMEDVGNDYFSDLLSNSLFQDVYRDEYGNIISCKMHDTVHDLALSVSKGDTFIWETGCIIDQDAKIRHLRVKHDKNKLPIIPRAVAQRLHSLFLVEVDVFISSASDLKSLRALKIVGAQGEQLPIILGNLKHLKYLDISESRIKSLPKSFFKLYKLQTFRLMGCSSLQMSDEMRNLISLRHFYFDSEKLMPREIGHLTSLQTLPLFVVSRANLDKKTKLYELEVEWNGDTEDHSNYEVLEGLRPPSNLKHLNIYGYNGEKFPSWLETGVNFFGNSSALNNLLTLKLYNCNECVEILSLGFIPKLEYLEIEEMSKVKRMGSKFCLDGSNMTSSSCGDKKSIILFPALKRLAMCGMEILEEWAEIEGTTIFPCLEYLDVENCPKLETWSMSGFSSHHKLSKAVIDDCPNLVTLPSMERLLSLESLSLREFGSLPSGLGSCSSLEYLCLEQCFMSSLTLSMKQMISLRTLKISACEGLVCVSGLESCISLEELTIVRSIPEGWLGRNTRLEELEIGPFWSELEEYPGLTSIHQLHASLKSLTLYGWDKLKSLPHQLRHLTALKQLTLGDFNGLEALPEWLGDLSSLHDLLIVNCSNLTHLPSIEAMRHLSNLQSLRIWGCPKLEERWAKESDPKWAKISHVPYVHLRRHFSNILCMQQPVRDKPEEIDMPAYIETEDELPFSFERYTNISSRQGGEMLTEIPEGDEWIAPNICATVCKPVLPESPNCPFLVALSLEGSKALMAIPSSFFVHMPVLTRLNLSRTSIRSLPVSLFNLVSLTELSLRHCKLFMELSPQVGQLYNLVLLDLDETQIAELPKEIGKLSNLKILRLSLNGYLNGGKQLQQQNVLIHPGTIKRLLQLMELKIDVNPDNEDWNAVEEVVVEEACSLERLELLILYLPNVQILGKRRTGSTSLSYYPLCRFKYTVGQHRQRIISRVPEKVEAHFQEWDKCLKFVKGNDISSEMKRVLGCTKAFYLERHATARSLSDFGIKNMKNLKFCLLAECNEIQTIIDEGKSYEEEKIDIVEGEVIDCESAVEAYSTQEPVVLNLQYLHIYYLKNLASIWRSPTYDKQCLSGLKVLELHVCPKLSVIFSPALLTNLGKLEVLVVEDCLELTSVVSPTSNASFEFALDCFLPSLKMMLLLFLPKLESISSDFHIAPKLEKMGFYDCPELKSLSKREMSSENLKVIKGEREWWEALEWEESEWKSQPDYLHSIFSPIDEDDDVMTQMQEMYDYGSITNQGTVEQVVGSTSFPLDNGAGLVRTSTQCFPLPAL</sequence>
<dbReference type="InterPro" id="IPR036388">
    <property type="entry name" value="WH-like_DNA-bd_sf"/>
</dbReference>
<keyword evidence="3" id="KW-0547">Nucleotide-binding</keyword>
<keyword evidence="5" id="KW-0067">ATP-binding</keyword>
<dbReference type="Pfam" id="PF18052">
    <property type="entry name" value="Rx_N"/>
    <property type="match status" value="1"/>
</dbReference>
<dbReference type="InterPro" id="IPR057135">
    <property type="entry name" value="At4g27190-like_LRR"/>
</dbReference>
<evidence type="ECO:0000256" key="3">
    <source>
        <dbReference type="ARBA" id="ARBA00022741"/>
    </source>
</evidence>
<dbReference type="InterPro" id="IPR003591">
    <property type="entry name" value="Leu-rich_rpt_typical-subtyp"/>
</dbReference>
<accession>A0AAV5M698</accession>
<dbReference type="InterPro" id="IPR032675">
    <property type="entry name" value="LRR_dom_sf"/>
</dbReference>
<evidence type="ECO:0000259" key="6">
    <source>
        <dbReference type="Pfam" id="PF00931"/>
    </source>
</evidence>
<evidence type="ECO:0000313" key="12">
    <source>
        <dbReference type="EMBL" id="GKV45351.1"/>
    </source>
</evidence>
<dbReference type="SUPFAM" id="SSF52058">
    <property type="entry name" value="L domain-like"/>
    <property type="match status" value="3"/>
</dbReference>
<dbReference type="Gene3D" id="3.80.10.10">
    <property type="entry name" value="Ribonuclease Inhibitor"/>
    <property type="match status" value="6"/>
</dbReference>
<dbReference type="Gene3D" id="3.40.50.300">
    <property type="entry name" value="P-loop containing nucleotide triphosphate hydrolases"/>
    <property type="match status" value="1"/>
</dbReference>
<dbReference type="GO" id="GO:0006952">
    <property type="term" value="P:defense response"/>
    <property type="evidence" value="ECO:0007669"/>
    <property type="project" value="UniProtKB-KW"/>
</dbReference>
<evidence type="ECO:0000256" key="4">
    <source>
        <dbReference type="ARBA" id="ARBA00022821"/>
    </source>
</evidence>
<evidence type="ECO:0000259" key="10">
    <source>
        <dbReference type="Pfam" id="PF23598"/>
    </source>
</evidence>
<name>A0AAV5M698_9ROSI</name>
<comment type="caution">
    <text evidence="12">The sequence shown here is derived from an EMBL/GenBank/DDBJ whole genome shotgun (WGS) entry which is preliminary data.</text>
</comment>
<gene>
    <name evidence="12" type="ORF">SLEP1_g52452</name>
</gene>
<dbReference type="Pfam" id="PF23598">
    <property type="entry name" value="LRR_14"/>
    <property type="match status" value="1"/>
</dbReference>
<proteinExistence type="predicted"/>
<evidence type="ECO:0000256" key="2">
    <source>
        <dbReference type="ARBA" id="ARBA00022737"/>
    </source>
</evidence>
<dbReference type="GO" id="GO:0005524">
    <property type="term" value="F:ATP binding"/>
    <property type="evidence" value="ECO:0007669"/>
    <property type="project" value="UniProtKB-KW"/>
</dbReference>
<dbReference type="CDD" id="cd14798">
    <property type="entry name" value="RX-CC_like"/>
    <property type="match status" value="1"/>
</dbReference>
<dbReference type="InterPro" id="IPR038005">
    <property type="entry name" value="RX-like_CC"/>
</dbReference>
<feature type="domain" description="Disease resistance N-terminal" evidence="7">
    <location>
        <begin position="12"/>
        <end position="99"/>
    </location>
</feature>
<evidence type="ECO:0000259" key="9">
    <source>
        <dbReference type="Pfam" id="PF23559"/>
    </source>
</evidence>
<dbReference type="EMBL" id="BPVZ01000193">
    <property type="protein sequence ID" value="GKV45351.1"/>
    <property type="molecule type" value="Genomic_DNA"/>
</dbReference>
<feature type="domain" description="NB-ARC" evidence="6">
    <location>
        <begin position="168"/>
        <end position="341"/>
    </location>
</feature>
<dbReference type="Pfam" id="PF23559">
    <property type="entry name" value="WHD_DRP"/>
    <property type="match status" value="1"/>
</dbReference>
<dbReference type="Pfam" id="PF23247">
    <property type="entry name" value="LRR_RPS2"/>
    <property type="match status" value="1"/>
</dbReference>
<feature type="domain" description="R13L1/DRL21-like LRR repeat region" evidence="11">
    <location>
        <begin position="669"/>
        <end position="773"/>
    </location>
</feature>
<protein>
    <submittedName>
        <fullName evidence="12">Uncharacterized protein</fullName>
    </submittedName>
</protein>
<feature type="domain" description="Disease resistance R13L4/SHOC-2-like LRR" evidence="10">
    <location>
        <begin position="1178"/>
        <end position="1362"/>
    </location>
</feature>
<dbReference type="Pfam" id="PF00931">
    <property type="entry name" value="NB-ARC"/>
    <property type="match status" value="1"/>
</dbReference>
<evidence type="ECO:0000259" key="11">
    <source>
        <dbReference type="Pfam" id="PF25019"/>
    </source>
</evidence>
<evidence type="ECO:0000259" key="7">
    <source>
        <dbReference type="Pfam" id="PF18052"/>
    </source>
</evidence>
<dbReference type="FunFam" id="1.10.10.10:FF:000322">
    <property type="entry name" value="Probable disease resistance protein At1g63360"/>
    <property type="match status" value="1"/>
</dbReference>
<evidence type="ECO:0000313" key="13">
    <source>
        <dbReference type="Proteomes" id="UP001054252"/>
    </source>
</evidence>
<evidence type="ECO:0000256" key="1">
    <source>
        <dbReference type="ARBA" id="ARBA00022614"/>
    </source>
</evidence>
<organism evidence="12 13">
    <name type="scientific">Rubroshorea leprosula</name>
    <dbReference type="NCBI Taxonomy" id="152421"/>
    <lineage>
        <taxon>Eukaryota</taxon>
        <taxon>Viridiplantae</taxon>
        <taxon>Streptophyta</taxon>
        <taxon>Embryophyta</taxon>
        <taxon>Tracheophyta</taxon>
        <taxon>Spermatophyta</taxon>
        <taxon>Magnoliopsida</taxon>
        <taxon>eudicotyledons</taxon>
        <taxon>Gunneridae</taxon>
        <taxon>Pentapetalae</taxon>
        <taxon>rosids</taxon>
        <taxon>malvids</taxon>
        <taxon>Malvales</taxon>
        <taxon>Dipterocarpaceae</taxon>
        <taxon>Rubroshorea</taxon>
    </lineage>
</organism>
<dbReference type="PANTHER" id="PTHR36766:SF70">
    <property type="entry name" value="DISEASE RESISTANCE PROTEIN RGA4"/>
    <property type="match status" value="1"/>
</dbReference>
<dbReference type="Pfam" id="PF25019">
    <property type="entry name" value="LRR_R13L1-DRL21"/>
    <property type="match status" value="1"/>
</dbReference>
<keyword evidence="2" id="KW-0677">Repeat</keyword>
<dbReference type="InterPro" id="IPR042197">
    <property type="entry name" value="Apaf_helical"/>
</dbReference>
<keyword evidence="13" id="KW-1185">Reference proteome</keyword>
<dbReference type="Gene3D" id="1.10.8.430">
    <property type="entry name" value="Helical domain of apoptotic protease-activating factors"/>
    <property type="match status" value="1"/>
</dbReference>
<dbReference type="InterPro" id="IPR056789">
    <property type="entry name" value="LRR_R13L1-DRL21"/>
</dbReference>
<dbReference type="GO" id="GO:0051707">
    <property type="term" value="P:response to other organism"/>
    <property type="evidence" value="ECO:0007669"/>
    <property type="project" value="UniProtKB-ARBA"/>
</dbReference>
<dbReference type="PANTHER" id="PTHR36766">
    <property type="entry name" value="PLANT BROAD-SPECTRUM MILDEW RESISTANCE PROTEIN RPW8"/>
    <property type="match status" value="1"/>
</dbReference>
<evidence type="ECO:0000256" key="5">
    <source>
        <dbReference type="ARBA" id="ARBA00022840"/>
    </source>
</evidence>
<keyword evidence="1" id="KW-0433">Leucine-rich repeat</keyword>
<feature type="domain" description="Disease resistance protein At4g27190-like leucine-rich repeats" evidence="8">
    <location>
        <begin position="1488"/>
        <end position="1569"/>
    </location>
</feature>
<keyword evidence="4" id="KW-0611">Plant defense</keyword>
<dbReference type="SUPFAM" id="SSF52540">
    <property type="entry name" value="P-loop containing nucleoside triphosphate hydrolases"/>
    <property type="match status" value="1"/>
</dbReference>
<dbReference type="SMART" id="SM00369">
    <property type="entry name" value="LRR_TYP"/>
    <property type="match status" value="4"/>
</dbReference>
<dbReference type="InterPro" id="IPR041118">
    <property type="entry name" value="Rx_N"/>
</dbReference>
<dbReference type="InterPro" id="IPR027417">
    <property type="entry name" value="P-loop_NTPase"/>
</dbReference>
<feature type="domain" description="Disease resistance protein winged helix" evidence="9">
    <location>
        <begin position="431"/>
        <end position="504"/>
    </location>
</feature>
<dbReference type="InterPro" id="IPR055414">
    <property type="entry name" value="LRR_R13L4/SHOC2-like"/>
</dbReference>
<dbReference type="InterPro" id="IPR002182">
    <property type="entry name" value="NB-ARC"/>
</dbReference>
<dbReference type="InterPro" id="IPR058922">
    <property type="entry name" value="WHD_DRP"/>
</dbReference>
<dbReference type="Gene3D" id="1.10.10.10">
    <property type="entry name" value="Winged helix-like DNA-binding domain superfamily/Winged helix DNA-binding domain"/>
    <property type="match status" value="1"/>
</dbReference>
<dbReference type="PRINTS" id="PR00364">
    <property type="entry name" value="DISEASERSIST"/>
</dbReference>
<reference evidence="12 13" key="1">
    <citation type="journal article" date="2021" name="Commun. Biol.">
        <title>The genome of Shorea leprosula (Dipterocarpaceae) highlights the ecological relevance of drought in aseasonal tropical rainforests.</title>
        <authorList>
            <person name="Ng K.K.S."/>
            <person name="Kobayashi M.J."/>
            <person name="Fawcett J.A."/>
            <person name="Hatakeyama M."/>
            <person name="Paape T."/>
            <person name="Ng C.H."/>
            <person name="Ang C.C."/>
            <person name="Tnah L.H."/>
            <person name="Lee C.T."/>
            <person name="Nishiyama T."/>
            <person name="Sese J."/>
            <person name="O'Brien M.J."/>
            <person name="Copetti D."/>
            <person name="Mohd Noor M.I."/>
            <person name="Ong R.C."/>
            <person name="Putra M."/>
            <person name="Sireger I.Z."/>
            <person name="Indrioko S."/>
            <person name="Kosugi Y."/>
            <person name="Izuno A."/>
            <person name="Isagi Y."/>
            <person name="Lee S.L."/>
            <person name="Shimizu K.K."/>
        </authorList>
    </citation>
    <scope>NUCLEOTIDE SEQUENCE [LARGE SCALE GENOMIC DNA]</scope>
    <source>
        <strain evidence="12">214</strain>
    </source>
</reference>
<dbReference type="Proteomes" id="UP001054252">
    <property type="component" value="Unassembled WGS sequence"/>
</dbReference>
<dbReference type="Gene3D" id="1.20.5.4130">
    <property type="match status" value="1"/>
</dbReference>
<dbReference type="GO" id="GO:0043531">
    <property type="term" value="F:ADP binding"/>
    <property type="evidence" value="ECO:0007669"/>
    <property type="project" value="InterPro"/>
</dbReference>
<evidence type="ECO:0000259" key="8">
    <source>
        <dbReference type="Pfam" id="PF23247"/>
    </source>
</evidence>